<name>A0A6B1DWE4_9CHLR</name>
<protein>
    <submittedName>
        <fullName evidence="3">Glycosyltransferase family 2 protein</fullName>
    </submittedName>
</protein>
<dbReference type="PANTHER" id="PTHR43179:SF7">
    <property type="entry name" value="RHAMNOSYLTRANSFERASE WBBL"/>
    <property type="match status" value="1"/>
</dbReference>
<feature type="domain" description="Glycosyltransferase 2-like" evidence="2">
    <location>
        <begin position="169"/>
        <end position="288"/>
    </location>
</feature>
<dbReference type="InterPro" id="IPR001173">
    <property type="entry name" value="Glyco_trans_2-like"/>
</dbReference>
<dbReference type="GO" id="GO:0016740">
    <property type="term" value="F:transferase activity"/>
    <property type="evidence" value="ECO:0007669"/>
    <property type="project" value="UniProtKB-KW"/>
</dbReference>
<dbReference type="Pfam" id="PF00535">
    <property type="entry name" value="Glycos_transf_2"/>
    <property type="match status" value="1"/>
</dbReference>
<reference evidence="3" key="1">
    <citation type="submission" date="2019-09" db="EMBL/GenBank/DDBJ databases">
        <title>Characterisation of the sponge microbiome using genome-centric metagenomics.</title>
        <authorList>
            <person name="Engelberts J.P."/>
            <person name="Robbins S.J."/>
            <person name="De Goeij J.M."/>
            <person name="Aranda M."/>
            <person name="Bell S.C."/>
            <person name="Webster N.S."/>
        </authorList>
    </citation>
    <scope>NUCLEOTIDE SEQUENCE</scope>
    <source>
        <strain evidence="3">SB0662_bin_9</strain>
    </source>
</reference>
<evidence type="ECO:0000259" key="2">
    <source>
        <dbReference type="Pfam" id="PF13632"/>
    </source>
</evidence>
<dbReference type="Gene3D" id="3.90.550.10">
    <property type="entry name" value="Spore Coat Polysaccharide Biosynthesis Protein SpsA, Chain A"/>
    <property type="match status" value="1"/>
</dbReference>
<dbReference type="PANTHER" id="PTHR43179">
    <property type="entry name" value="RHAMNOSYLTRANSFERASE WBBL"/>
    <property type="match status" value="1"/>
</dbReference>
<dbReference type="CDD" id="cd04186">
    <property type="entry name" value="GT_2_like_c"/>
    <property type="match status" value="1"/>
</dbReference>
<feature type="domain" description="Glycosyltransferase 2-like" evidence="1">
    <location>
        <begin position="6"/>
        <end position="164"/>
    </location>
</feature>
<evidence type="ECO:0000313" key="3">
    <source>
        <dbReference type="EMBL" id="MYD92019.1"/>
    </source>
</evidence>
<dbReference type="Pfam" id="PF13632">
    <property type="entry name" value="Glyco_trans_2_3"/>
    <property type="match status" value="1"/>
</dbReference>
<accession>A0A6B1DWE4</accession>
<proteinExistence type="predicted"/>
<evidence type="ECO:0000259" key="1">
    <source>
        <dbReference type="Pfam" id="PF00535"/>
    </source>
</evidence>
<sequence length="319" mass="36104">MKRLAVLILNYNNREYLESCLDALGKGLRRVSHDTWFLDNASTDGSAAWVREHYPDVRVLENPENKGFAYGNNRGLERIGIGGDPDSGPLGHEFVLLLNPDTEVEKGALPRMLSHMDRHPQVGVVGPRMIRPDGSLDTGCKRGEPTPWKSLAHMTGLRRFFPHSPIWAGYSCGYVRDNEPACVDSVMGACQMMRAEALREVGLLDEDTFFMYGEDLDHCVRFRRKGWQVVFLPEARVLHHKGAATRKDSGRMILEFHRAMWTFHRKHYADSTPWLGNALIRMASWGLGWVKWALNSLLPPDRKHVGSANIVDAASDRCR</sequence>
<dbReference type="InterPro" id="IPR029044">
    <property type="entry name" value="Nucleotide-diphossugar_trans"/>
</dbReference>
<dbReference type="EMBL" id="VXPY01000122">
    <property type="protein sequence ID" value="MYD92019.1"/>
    <property type="molecule type" value="Genomic_DNA"/>
</dbReference>
<dbReference type="SUPFAM" id="SSF53448">
    <property type="entry name" value="Nucleotide-diphospho-sugar transferases"/>
    <property type="match status" value="1"/>
</dbReference>
<keyword evidence="3" id="KW-0808">Transferase</keyword>
<organism evidence="3">
    <name type="scientific">Caldilineaceae bacterium SB0662_bin_9</name>
    <dbReference type="NCBI Taxonomy" id="2605258"/>
    <lineage>
        <taxon>Bacteria</taxon>
        <taxon>Bacillati</taxon>
        <taxon>Chloroflexota</taxon>
        <taxon>Caldilineae</taxon>
        <taxon>Caldilineales</taxon>
        <taxon>Caldilineaceae</taxon>
    </lineage>
</organism>
<dbReference type="AlphaFoldDB" id="A0A6B1DWE4"/>
<comment type="caution">
    <text evidence="3">The sequence shown here is derived from an EMBL/GenBank/DDBJ whole genome shotgun (WGS) entry which is preliminary data.</text>
</comment>
<gene>
    <name evidence="3" type="ORF">F4Y08_17100</name>
</gene>